<dbReference type="SUPFAM" id="SSF55781">
    <property type="entry name" value="GAF domain-like"/>
    <property type="match status" value="1"/>
</dbReference>
<dbReference type="Gene3D" id="3.20.20.450">
    <property type="entry name" value="EAL domain"/>
    <property type="match status" value="1"/>
</dbReference>
<name>A0AAV2VRX8_9VIBR</name>
<dbReference type="CDD" id="cd01948">
    <property type="entry name" value="EAL"/>
    <property type="match status" value="1"/>
</dbReference>
<dbReference type="EMBL" id="CAOF01000120">
    <property type="protein sequence ID" value="CCO47463.1"/>
    <property type="molecule type" value="Genomic_DNA"/>
</dbReference>
<dbReference type="InterPro" id="IPR001633">
    <property type="entry name" value="EAL_dom"/>
</dbReference>
<dbReference type="InterPro" id="IPR050706">
    <property type="entry name" value="Cyclic-di-GMP_PDE-like"/>
</dbReference>
<evidence type="ECO:0000313" key="3">
    <source>
        <dbReference type="EMBL" id="CCO47463.1"/>
    </source>
</evidence>
<gene>
    <name evidence="3" type="ORF">VIBNISOn1_30158</name>
</gene>
<proteinExistence type="predicted"/>
<protein>
    <submittedName>
        <fullName evidence="3">EAL and GGDEF domains family protein</fullName>
    </submittedName>
</protein>
<dbReference type="PROSITE" id="PS50883">
    <property type="entry name" value="EAL"/>
    <property type="match status" value="1"/>
</dbReference>
<dbReference type="InterPro" id="IPR035919">
    <property type="entry name" value="EAL_sf"/>
</dbReference>
<dbReference type="PANTHER" id="PTHR33121:SF79">
    <property type="entry name" value="CYCLIC DI-GMP PHOSPHODIESTERASE PDED-RELATED"/>
    <property type="match status" value="1"/>
</dbReference>
<dbReference type="SUPFAM" id="SSF55073">
    <property type="entry name" value="Nucleotide cyclase"/>
    <property type="match status" value="1"/>
</dbReference>
<dbReference type="Proteomes" id="UP000018211">
    <property type="component" value="Unassembled WGS sequence"/>
</dbReference>
<dbReference type="SUPFAM" id="SSF141868">
    <property type="entry name" value="EAL domain-like"/>
    <property type="match status" value="1"/>
</dbReference>
<dbReference type="Pfam" id="PF00563">
    <property type="entry name" value="EAL"/>
    <property type="match status" value="1"/>
</dbReference>
<dbReference type="NCBIfam" id="TIGR00254">
    <property type="entry name" value="GGDEF"/>
    <property type="match status" value="1"/>
</dbReference>
<dbReference type="Gene3D" id="3.30.70.270">
    <property type="match status" value="1"/>
</dbReference>
<organism evidence="3 4">
    <name type="scientific">Vibrio nigripulchritudo SOn1</name>
    <dbReference type="NCBI Taxonomy" id="1238450"/>
    <lineage>
        <taxon>Bacteria</taxon>
        <taxon>Pseudomonadati</taxon>
        <taxon>Pseudomonadota</taxon>
        <taxon>Gammaproteobacteria</taxon>
        <taxon>Vibrionales</taxon>
        <taxon>Vibrionaceae</taxon>
        <taxon>Vibrio</taxon>
    </lineage>
</organism>
<evidence type="ECO:0000259" key="1">
    <source>
        <dbReference type="PROSITE" id="PS50883"/>
    </source>
</evidence>
<dbReference type="CDD" id="cd01949">
    <property type="entry name" value="GGDEF"/>
    <property type="match status" value="1"/>
</dbReference>
<feature type="domain" description="EAL" evidence="1">
    <location>
        <begin position="348"/>
        <end position="603"/>
    </location>
</feature>
<dbReference type="PROSITE" id="PS50887">
    <property type="entry name" value="GGDEF"/>
    <property type="match status" value="1"/>
</dbReference>
<evidence type="ECO:0000259" key="2">
    <source>
        <dbReference type="PROSITE" id="PS50887"/>
    </source>
</evidence>
<dbReference type="InterPro" id="IPR000160">
    <property type="entry name" value="GGDEF_dom"/>
</dbReference>
<accession>A0AAV2VRX8</accession>
<evidence type="ECO:0000313" key="4">
    <source>
        <dbReference type="Proteomes" id="UP000018211"/>
    </source>
</evidence>
<dbReference type="RefSeq" id="WP_022612272.1">
    <property type="nucleotide sequence ID" value="NZ_LK391965.1"/>
</dbReference>
<comment type="caution">
    <text evidence="3">The sequence shown here is derived from an EMBL/GenBank/DDBJ whole genome shotgun (WGS) entry which is preliminary data.</text>
</comment>
<dbReference type="PANTHER" id="PTHR33121">
    <property type="entry name" value="CYCLIC DI-GMP PHOSPHODIESTERASE PDEF"/>
    <property type="match status" value="1"/>
</dbReference>
<reference evidence="3 4" key="1">
    <citation type="journal article" date="2013" name="ISME J.">
        <title>Comparative genomics of pathogenic lineages of Vibrio nigripulchritudo identifies virulence-associated traits.</title>
        <authorList>
            <person name="Goudenege D."/>
            <person name="Labreuche Y."/>
            <person name="Krin E."/>
            <person name="Ansquer D."/>
            <person name="Mangenot S."/>
            <person name="Calteau A."/>
            <person name="Medigue C."/>
            <person name="Mazel D."/>
            <person name="Polz M.F."/>
            <person name="Le Roux F."/>
        </authorList>
    </citation>
    <scope>NUCLEOTIDE SEQUENCE [LARGE SCALE GENOMIC DNA]</scope>
    <source>
        <strain evidence="3 4">SOn1</strain>
    </source>
</reference>
<dbReference type="SMART" id="SM00052">
    <property type="entry name" value="EAL"/>
    <property type="match status" value="1"/>
</dbReference>
<dbReference type="AlphaFoldDB" id="A0AAV2VRX8"/>
<feature type="domain" description="GGDEF" evidence="2">
    <location>
        <begin position="207"/>
        <end position="335"/>
    </location>
</feature>
<dbReference type="GO" id="GO:0071111">
    <property type="term" value="F:cyclic-guanylate-specific phosphodiesterase activity"/>
    <property type="evidence" value="ECO:0007669"/>
    <property type="project" value="InterPro"/>
</dbReference>
<dbReference type="InterPro" id="IPR029787">
    <property type="entry name" value="Nucleotide_cyclase"/>
</dbReference>
<sequence>MERKDFNDTTISISDINRILLLDGNELLEQTCMLLHEKLHSFCTCIVELNEANHVASTLAYVQENTVMDDLQYDINNTPCEQASNSDTEFCIYAEKAYQHFPKDPFLVDLQLESYLGYPLKNAQGQTLGILISTFKTPISNPDPILHYHKLFSKIIIHQLRAKWLVEKTDTLLSQLSEQTKRDNLTNLYNRFSLANHLKHLMEVKGKKSSLVLIDIDGFKEFNDLYGTHIADRVLLHSASAIRSAFDNVDTIYRIGGDEFAAICEGDVVEQRADALFEQLHSGFQYEDLQLNFSVSLGIVSFSDAESGDDLLLKANLALKLCKQSQNCHIQYYDSRLSAMHLRRSQVIEALKLDLAATVEKSALSVALQPIVLLNGDNWSRFEVLARWNDPKLGVVTPDEFIEAAEHTGLINRLGERVFELACEAKRFLEQTLGYSVELSVNCSAKELAQPRQYLSQLTQKLERYGFAADEFTIELTETVLMTQSGDIRQALRGLHEKGFKIALDDFGTGYSSLNYIHRYDIDCIKIDKTFVQNMLTNLKSERIVKLIVELAKQLQVSIVAEGVETELELNKLVGMGCTSIQGYLYSCPLSPPQLIQKIENLPPQSSSSK</sequence>
<dbReference type="SMART" id="SM00267">
    <property type="entry name" value="GGDEF"/>
    <property type="match status" value="1"/>
</dbReference>
<dbReference type="Pfam" id="PF00990">
    <property type="entry name" value="GGDEF"/>
    <property type="match status" value="1"/>
</dbReference>
<dbReference type="InterPro" id="IPR043128">
    <property type="entry name" value="Rev_trsase/Diguanyl_cyclase"/>
</dbReference>